<dbReference type="SMART" id="SM00487">
    <property type="entry name" value="DEXDc"/>
    <property type="match status" value="1"/>
</dbReference>
<evidence type="ECO:0000259" key="17">
    <source>
        <dbReference type="PROSITE" id="PS50967"/>
    </source>
</evidence>
<keyword evidence="8 20" id="KW-0347">Helicase</keyword>
<comment type="cofactor">
    <cofactor evidence="1">
        <name>Mg(2+)</name>
        <dbReference type="ChEBI" id="CHEBI:18420"/>
    </cofactor>
</comment>
<evidence type="ECO:0000256" key="1">
    <source>
        <dbReference type="ARBA" id="ARBA00001946"/>
    </source>
</evidence>
<dbReference type="Proteomes" id="UP000288096">
    <property type="component" value="Unassembled WGS sequence"/>
</dbReference>
<organism evidence="20 21">
    <name type="scientific">Desulfonema ishimotonii</name>
    <dbReference type="NCBI Taxonomy" id="45657"/>
    <lineage>
        <taxon>Bacteria</taxon>
        <taxon>Pseudomonadati</taxon>
        <taxon>Thermodesulfobacteriota</taxon>
        <taxon>Desulfobacteria</taxon>
        <taxon>Desulfobacterales</taxon>
        <taxon>Desulfococcaceae</taxon>
        <taxon>Desulfonema</taxon>
    </lineage>
</organism>
<evidence type="ECO:0000256" key="14">
    <source>
        <dbReference type="ARBA" id="ARBA00023235"/>
    </source>
</evidence>
<evidence type="ECO:0000256" key="8">
    <source>
        <dbReference type="ARBA" id="ARBA00022806"/>
    </source>
</evidence>
<dbReference type="FunFam" id="3.40.50.300:FF:000296">
    <property type="entry name" value="ATP-dependent DNA helicase RecQ"/>
    <property type="match status" value="1"/>
</dbReference>
<dbReference type="InterPro" id="IPR032284">
    <property type="entry name" value="RecQ_Zn-bd"/>
</dbReference>
<dbReference type="PROSITE" id="PS51192">
    <property type="entry name" value="HELICASE_ATP_BIND_1"/>
    <property type="match status" value="1"/>
</dbReference>
<dbReference type="SUPFAM" id="SSF47819">
    <property type="entry name" value="HRDC-like"/>
    <property type="match status" value="1"/>
</dbReference>
<dbReference type="PANTHER" id="PTHR13710:SF105">
    <property type="entry name" value="ATP-DEPENDENT DNA HELICASE Q1"/>
    <property type="match status" value="1"/>
</dbReference>
<dbReference type="RefSeq" id="WP_124330061.1">
    <property type="nucleotide sequence ID" value="NZ_BEXT01000001.1"/>
</dbReference>
<evidence type="ECO:0000256" key="7">
    <source>
        <dbReference type="ARBA" id="ARBA00022801"/>
    </source>
</evidence>
<evidence type="ECO:0000256" key="11">
    <source>
        <dbReference type="ARBA" id="ARBA00023125"/>
    </source>
</evidence>
<dbReference type="SMART" id="SM00956">
    <property type="entry name" value="RQC"/>
    <property type="match status" value="1"/>
</dbReference>
<dbReference type="InterPro" id="IPR011545">
    <property type="entry name" value="DEAD/DEAH_box_helicase_dom"/>
</dbReference>
<comment type="caution">
    <text evidence="20">The sequence shown here is derived from an EMBL/GenBank/DDBJ whole genome shotgun (WGS) entry which is preliminary data.</text>
</comment>
<feature type="domain" description="HRDC" evidence="17">
    <location>
        <begin position="516"/>
        <end position="596"/>
    </location>
</feature>
<dbReference type="Gene3D" id="3.40.50.300">
    <property type="entry name" value="P-loop containing nucleotide triphosphate hydrolases"/>
    <property type="match status" value="2"/>
</dbReference>
<evidence type="ECO:0000256" key="13">
    <source>
        <dbReference type="ARBA" id="ARBA00023204"/>
    </source>
</evidence>
<reference evidence="21" key="2">
    <citation type="submission" date="2019-01" db="EMBL/GenBank/DDBJ databases">
        <title>Genome sequence of Desulfonema ishimotonii strain Tokyo 01.</title>
        <authorList>
            <person name="Fukui M."/>
        </authorList>
    </citation>
    <scope>NUCLEOTIDE SEQUENCE [LARGE SCALE GENOMIC DNA]</scope>
    <source>
        <strain evidence="21">Tokyo 01</strain>
    </source>
</reference>
<gene>
    <name evidence="20" type="ORF">DENIS_3915</name>
</gene>
<dbReference type="GO" id="GO:0009432">
    <property type="term" value="P:SOS response"/>
    <property type="evidence" value="ECO:0007669"/>
    <property type="project" value="UniProtKB-UniRule"/>
</dbReference>
<keyword evidence="13" id="KW-0234">DNA repair</keyword>
<dbReference type="OrthoDB" id="9760034at2"/>
<comment type="catalytic activity">
    <reaction evidence="15">
        <text>Couples ATP hydrolysis with the unwinding of duplex DNA by translocating in the 3'-5' direction.</text>
        <dbReference type="EC" id="5.6.2.4"/>
    </reaction>
</comment>
<dbReference type="GO" id="GO:0016787">
    <property type="term" value="F:hydrolase activity"/>
    <property type="evidence" value="ECO:0007669"/>
    <property type="project" value="UniProtKB-KW"/>
</dbReference>
<feature type="domain" description="Helicase ATP-binding" evidence="18">
    <location>
        <begin position="26"/>
        <end position="194"/>
    </location>
</feature>
<dbReference type="PROSITE" id="PS51194">
    <property type="entry name" value="HELICASE_CTER"/>
    <property type="match status" value="1"/>
</dbReference>
<dbReference type="PROSITE" id="PS50967">
    <property type="entry name" value="HRDC"/>
    <property type="match status" value="1"/>
</dbReference>
<dbReference type="CDD" id="cd17920">
    <property type="entry name" value="DEXHc_RecQ"/>
    <property type="match status" value="1"/>
</dbReference>
<dbReference type="SUPFAM" id="SSF52540">
    <property type="entry name" value="P-loop containing nucleoside triphosphate hydrolases"/>
    <property type="match status" value="2"/>
</dbReference>
<dbReference type="GO" id="GO:0046872">
    <property type="term" value="F:metal ion binding"/>
    <property type="evidence" value="ECO:0007669"/>
    <property type="project" value="UniProtKB-KW"/>
</dbReference>
<keyword evidence="5" id="KW-0547">Nucleotide-binding</keyword>
<dbReference type="Pfam" id="PF14493">
    <property type="entry name" value="HTH_40"/>
    <property type="match status" value="1"/>
</dbReference>
<comment type="cofactor">
    <cofactor evidence="2">
        <name>Zn(2+)</name>
        <dbReference type="ChEBI" id="CHEBI:29105"/>
    </cofactor>
</comment>
<dbReference type="GO" id="GO:0043590">
    <property type="term" value="C:bacterial nucleoid"/>
    <property type="evidence" value="ECO:0007669"/>
    <property type="project" value="TreeGrafter"/>
</dbReference>
<keyword evidence="11" id="KW-0238">DNA-binding</keyword>
<reference evidence="21" key="1">
    <citation type="submission" date="2017-11" db="EMBL/GenBank/DDBJ databases">
        <authorList>
            <person name="Watanabe M."/>
            <person name="Kojima H."/>
        </authorList>
    </citation>
    <scope>NUCLEOTIDE SEQUENCE [LARGE SCALE GENOMIC DNA]</scope>
    <source>
        <strain evidence="21">Tokyo 01</strain>
    </source>
</reference>
<dbReference type="GO" id="GO:0006260">
    <property type="term" value="P:DNA replication"/>
    <property type="evidence" value="ECO:0007669"/>
    <property type="project" value="InterPro"/>
</dbReference>
<keyword evidence="10" id="KW-0067">ATP-binding</keyword>
<dbReference type="Gene3D" id="1.10.10.10">
    <property type="entry name" value="Winged helix-like DNA-binding domain superfamily/Winged helix DNA-binding domain"/>
    <property type="match status" value="1"/>
</dbReference>
<dbReference type="GO" id="GO:0043138">
    <property type="term" value="F:3'-5' DNA helicase activity"/>
    <property type="evidence" value="ECO:0007669"/>
    <property type="project" value="UniProtKB-EC"/>
</dbReference>
<evidence type="ECO:0000313" key="20">
    <source>
        <dbReference type="EMBL" id="GBC62931.1"/>
    </source>
</evidence>
<dbReference type="InterPro" id="IPR036388">
    <property type="entry name" value="WH-like_DNA-bd_sf"/>
</dbReference>
<dbReference type="InterPro" id="IPR044876">
    <property type="entry name" value="HRDC_dom_sf"/>
</dbReference>
<dbReference type="Gene3D" id="1.10.150.80">
    <property type="entry name" value="HRDC domain"/>
    <property type="match status" value="1"/>
</dbReference>
<dbReference type="CDD" id="cd18794">
    <property type="entry name" value="SF2_C_RecQ"/>
    <property type="match status" value="1"/>
</dbReference>
<proteinExistence type="inferred from homology"/>
<dbReference type="Pfam" id="PF09382">
    <property type="entry name" value="RQC"/>
    <property type="match status" value="1"/>
</dbReference>
<dbReference type="GO" id="GO:0009378">
    <property type="term" value="F:four-way junction helicase activity"/>
    <property type="evidence" value="ECO:0007669"/>
    <property type="project" value="TreeGrafter"/>
</dbReference>
<evidence type="ECO:0000256" key="3">
    <source>
        <dbReference type="ARBA" id="ARBA00005446"/>
    </source>
</evidence>
<keyword evidence="21" id="KW-1185">Reference proteome</keyword>
<evidence type="ECO:0000259" key="18">
    <source>
        <dbReference type="PROSITE" id="PS51192"/>
    </source>
</evidence>
<evidence type="ECO:0000313" key="21">
    <source>
        <dbReference type="Proteomes" id="UP000288096"/>
    </source>
</evidence>
<dbReference type="InterPro" id="IPR018982">
    <property type="entry name" value="RQC_domain"/>
</dbReference>
<dbReference type="GO" id="GO:0003677">
    <property type="term" value="F:DNA binding"/>
    <property type="evidence" value="ECO:0007669"/>
    <property type="project" value="UniProtKB-KW"/>
</dbReference>
<dbReference type="InterPro" id="IPR010997">
    <property type="entry name" value="HRDC-like_sf"/>
</dbReference>
<evidence type="ECO:0000256" key="4">
    <source>
        <dbReference type="ARBA" id="ARBA00022723"/>
    </source>
</evidence>
<evidence type="ECO:0000256" key="2">
    <source>
        <dbReference type="ARBA" id="ARBA00001947"/>
    </source>
</evidence>
<dbReference type="Pfam" id="PF00271">
    <property type="entry name" value="Helicase_C"/>
    <property type="match status" value="1"/>
</dbReference>
<dbReference type="InterPro" id="IPR002121">
    <property type="entry name" value="HRDC_dom"/>
</dbReference>
<evidence type="ECO:0000256" key="15">
    <source>
        <dbReference type="ARBA" id="ARBA00034617"/>
    </source>
</evidence>
<feature type="domain" description="Helicase C-terminal" evidence="19">
    <location>
        <begin position="215"/>
        <end position="363"/>
    </location>
</feature>
<dbReference type="FunFam" id="3.40.50.300:FF:000156">
    <property type="entry name" value="ATP-dependent DNA helicase recQ"/>
    <property type="match status" value="1"/>
</dbReference>
<dbReference type="Pfam" id="PF00570">
    <property type="entry name" value="HRDC"/>
    <property type="match status" value="1"/>
</dbReference>
<evidence type="ECO:0000256" key="16">
    <source>
        <dbReference type="NCBIfam" id="TIGR01389"/>
    </source>
</evidence>
<dbReference type="InterPro" id="IPR006293">
    <property type="entry name" value="DNA_helicase_ATP-dep_RecQ_bac"/>
</dbReference>
<dbReference type="Pfam" id="PF16124">
    <property type="entry name" value="RecQ_Zn_bind"/>
    <property type="match status" value="1"/>
</dbReference>
<dbReference type="PANTHER" id="PTHR13710">
    <property type="entry name" value="DNA HELICASE RECQ FAMILY MEMBER"/>
    <property type="match status" value="1"/>
</dbReference>
<dbReference type="GO" id="GO:0005737">
    <property type="term" value="C:cytoplasm"/>
    <property type="evidence" value="ECO:0007669"/>
    <property type="project" value="TreeGrafter"/>
</dbReference>
<dbReference type="NCBIfam" id="TIGR00614">
    <property type="entry name" value="recQ_fam"/>
    <property type="match status" value="1"/>
</dbReference>
<dbReference type="InterPro" id="IPR004589">
    <property type="entry name" value="DNA_helicase_ATP-dep_RecQ"/>
</dbReference>
<evidence type="ECO:0000256" key="10">
    <source>
        <dbReference type="ARBA" id="ARBA00022840"/>
    </source>
</evidence>
<keyword evidence="9" id="KW-0862">Zinc</keyword>
<dbReference type="EMBL" id="BEXT01000001">
    <property type="protein sequence ID" value="GBC62931.1"/>
    <property type="molecule type" value="Genomic_DNA"/>
</dbReference>
<dbReference type="InterPro" id="IPR001650">
    <property type="entry name" value="Helicase_C-like"/>
</dbReference>
<dbReference type="GO" id="GO:0005524">
    <property type="term" value="F:ATP binding"/>
    <property type="evidence" value="ECO:0007669"/>
    <property type="project" value="UniProtKB-KW"/>
</dbReference>
<evidence type="ECO:0000256" key="6">
    <source>
        <dbReference type="ARBA" id="ARBA00022763"/>
    </source>
</evidence>
<keyword evidence="14" id="KW-0413">Isomerase</keyword>
<evidence type="ECO:0000256" key="5">
    <source>
        <dbReference type="ARBA" id="ARBA00022741"/>
    </source>
</evidence>
<dbReference type="GO" id="GO:0006281">
    <property type="term" value="P:DNA repair"/>
    <property type="evidence" value="ECO:0007669"/>
    <property type="project" value="UniProtKB-KW"/>
</dbReference>
<dbReference type="AlphaFoldDB" id="A0A401G147"/>
<evidence type="ECO:0000256" key="12">
    <source>
        <dbReference type="ARBA" id="ARBA00023172"/>
    </source>
</evidence>
<dbReference type="Pfam" id="PF00270">
    <property type="entry name" value="DEAD"/>
    <property type="match status" value="1"/>
</dbReference>
<evidence type="ECO:0000256" key="9">
    <source>
        <dbReference type="ARBA" id="ARBA00022833"/>
    </source>
</evidence>
<dbReference type="GO" id="GO:0006310">
    <property type="term" value="P:DNA recombination"/>
    <property type="evidence" value="ECO:0007669"/>
    <property type="project" value="UniProtKB-UniRule"/>
</dbReference>
<dbReference type="InterPro" id="IPR027417">
    <property type="entry name" value="P-loop_NTPase"/>
</dbReference>
<dbReference type="InterPro" id="IPR014001">
    <property type="entry name" value="Helicase_ATP-bd"/>
</dbReference>
<protein>
    <recommendedName>
        <fullName evidence="16">DNA helicase RecQ</fullName>
        <ecNumber evidence="16">5.6.2.4</ecNumber>
    </recommendedName>
</protein>
<keyword evidence="12" id="KW-0233">DNA recombination</keyword>
<accession>A0A401G147</accession>
<evidence type="ECO:0000259" key="19">
    <source>
        <dbReference type="PROSITE" id="PS51194"/>
    </source>
</evidence>
<dbReference type="SMART" id="SM00490">
    <property type="entry name" value="HELICc"/>
    <property type="match status" value="1"/>
</dbReference>
<keyword evidence="4" id="KW-0479">Metal-binding</keyword>
<name>A0A401G147_9BACT</name>
<sequence length="717" mass="81383">MIEKARSLLKDVFGYDHFRPLQAEVIANLLRRNDTLVIMPTGGGKSLCYQIPALIFEGLTVVVSPLISLMKDQVGQLTELGIPAVVLNSSLSAQAYRHNVQQVRENRVRLLYMAPETLLRPGTLNMLAATPPACLSIDEAHCISQWGHDFRPEYRRLTEVRERFPQAACLALTATATPRVRQDIAECLRFSPDNAFISSFDRKNLLIRMVPKRQPFQQTIEFLKKFPDQSGIIYCLTRRQVDELHAALKELGFSVRPYHAGLNEAERSENQERFIRDDIQIIVATVAFGMGIDKPNIRFVLHYDLPKNIEGYYQEIGRAGRDGLPAECLLLFRYGDTRKIRYFIDQKEEPERQVAYRHLNALVDLAETGQCRRIPLLAYFGETFGAEKCDMCDNCLGEGAKTTDLTIPVQKFLSCVRRTGEIFGAAYVTDVLRGSRSQKITGFGHQNLSTYGIGKDLSKAQWQQVARLCLRQKLMVRDPQYGSLKLTPKAWAVFRGKEKVSGRLRDDEVRVRAEPPAHDSALFEILRDRRKALADAADVPPYAVFPDKTLIEMASFFPRSPERLMQIHGVGRVKHERYGAIFLEIIDRYCREKNIKEKANPRSKSAEVSPISGWKQRHEIIGEAFVYGRSVSDLMGKFNIKRGTVIDHLCRYVQKSGYTLSPERLAAEVTVSASRQKQAAEAFERLGADLLKPVFEELGGDVTYEDLKLLRLCYLMG</sequence>
<dbReference type="EC" id="5.6.2.4" evidence="16"/>
<dbReference type="GO" id="GO:0030894">
    <property type="term" value="C:replisome"/>
    <property type="evidence" value="ECO:0007669"/>
    <property type="project" value="TreeGrafter"/>
</dbReference>
<keyword evidence="6" id="KW-0227">DNA damage</keyword>
<dbReference type="Gene3D" id="1.10.10.1390">
    <property type="entry name" value="ATP-dependent DNA helicase RecQ"/>
    <property type="match status" value="1"/>
</dbReference>
<dbReference type="SMART" id="SM00341">
    <property type="entry name" value="HRDC"/>
    <property type="match status" value="1"/>
</dbReference>
<keyword evidence="7" id="KW-0378">Hydrolase</keyword>
<dbReference type="NCBIfam" id="TIGR01389">
    <property type="entry name" value="recQ"/>
    <property type="match status" value="1"/>
</dbReference>
<dbReference type="InterPro" id="IPR029491">
    <property type="entry name" value="Helicase_HTH"/>
</dbReference>
<comment type="similarity">
    <text evidence="3">Belongs to the helicase family. RecQ subfamily.</text>
</comment>